<dbReference type="Proteomes" id="UP000001744">
    <property type="component" value="Unassembled WGS sequence"/>
</dbReference>
<dbReference type="HOGENOM" id="CLU_2211475_0_0_1"/>
<proteinExistence type="predicted"/>
<sequence length="107" mass="11562">MMSNKKVLFTTAAVAGLGYYMLRRNKGSAEKTGNDLGKAMQSKGRRLDNAVDSAAEKSASMVRSGADMISEQLEKPRQNTNAAINEAQSKANEAAEATKQKSSKWFS</sequence>
<protein>
    <submittedName>
        <fullName evidence="2">Uncharacterized protein</fullName>
    </submittedName>
</protein>
<accession>B6K6B5</accession>
<dbReference type="RefSeq" id="XP_002175362.1">
    <property type="nucleotide sequence ID" value="XM_002175326.2"/>
</dbReference>
<feature type="region of interest" description="Disordered" evidence="1">
    <location>
        <begin position="28"/>
        <end position="77"/>
    </location>
</feature>
<dbReference type="AlphaFoldDB" id="B6K6B5"/>
<dbReference type="EMBL" id="KE651167">
    <property type="protein sequence ID" value="EEB09069.1"/>
    <property type="molecule type" value="Genomic_DNA"/>
</dbReference>
<dbReference type="VEuPathDB" id="FungiDB:SJAG_04243"/>
<evidence type="ECO:0000256" key="1">
    <source>
        <dbReference type="SAM" id="MobiDB-lite"/>
    </source>
</evidence>
<name>B6K6B5_SCHJY</name>
<dbReference type="JaponicusDB" id="SJAG_04243"/>
<evidence type="ECO:0000313" key="3">
    <source>
        <dbReference type="Proteomes" id="UP000001744"/>
    </source>
</evidence>
<reference evidence="2 3" key="1">
    <citation type="journal article" date="2011" name="Science">
        <title>Comparative functional genomics of the fission yeasts.</title>
        <authorList>
            <person name="Rhind N."/>
            <person name="Chen Z."/>
            <person name="Yassour M."/>
            <person name="Thompson D.A."/>
            <person name="Haas B.J."/>
            <person name="Habib N."/>
            <person name="Wapinski I."/>
            <person name="Roy S."/>
            <person name="Lin M.F."/>
            <person name="Heiman D.I."/>
            <person name="Young S.K."/>
            <person name="Furuya K."/>
            <person name="Guo Y."/>
            <person name="Pidoux A."/>
            <person name="Chen H.M."/>
            <person name="Robbertse B."/>
            <person name="Goldberg J.M."/>
            <person name="Aoki K."/>
            <person name="Bayne E.H."/>
            <person name="Berlin A.M."/>
            <person name="Desjardins C.A."/>
            <person name="Dobbs E."/>
            <person name="Dukaj L."/>
            <person name="Fan L."/>
            <person name="FitzGerald M.G."/>
            <person name="French C."/>
            <person name="Gujja S."/>
            <person name="Hansen K."/>
            <person name="Keifenheim D."/>
            <person name="Levin J.Z."/>
            <person name="Mosher R.A."/>
            <person name="Mueller C.A."/>
            <person name="Pfiffner J."/>
            <person name="Priest M."/>
            <person name="Russ C."/>
            <person name="Smialowska A."/>
            <person name="Swoboda P."/>
            <person name="Sykes S.M."/>
            <person name="Vaughn M."/>
            <person name="Vengrova S."/>
            <person name="Yoder R."/>
            <person name="Zeng Q."/>
            <person name="Allshire R."/>
            <person name="Baulcombe D."/>
            <person name="Birren B.W."/>
            <person name="Brown W."/>
            <person name="Ekwall K."/>
            <person name="Kellis M."/>
            <person name="Leatherwood J."/>
            <person name="Levin H."/>
            <person name="Margalit H."/>
            <person name="Martienssen R."/>
            <person name="Nieduszynski C.A."/>
            <person name="Spatafora J.W."/>
            <person name="Friedman N."/>
            <person name="Dalgaard J.Z."/>
            <person name="Baumann P."/>
            <person name="Niki H."/>
            <person name="Regev A."/>
            <person name="Nusbaum C."/>
        </authorList>
    </citation>
    <scope>NUCLEOTIDE SEQUENCE [LARGE SCALE GENOMIC DNA]</scope>
    <source>
        <strain evidence="3">yFS275 / FY16936</strain>
    </source>
</reference>
<feature type="region of interest" description="Disordered" evidence="1">
    <location>
        <begin position="88"/>
        <end position="107"/>
    </location>
</feature>
<dbReference type="GeneID" id="7050638"/>
<gene>
    <name evidence="2" type="ORF">SJAG_04243</name>
</gene>
<keyword evidence="3" id="KW-1185">Reference proteome</keyword>
<dbReference type="OMA" id="AVAYMFM"/>
<organism evidence="2 3">
    <name type="scientific">Schizosaccharomyces japonicus (strain yFS275 / FY16936)</name>
    <name type="common">Fission yeast</name>
    <dbReference type="NCBI Taxonomy" id="402676"/>
    <lineage>
        <taxon>Eukaryota</taxon>
        <taxon>Fungi</taxon>
        <taxon>Dikarya</taxon>
        <taxon>Ascomycota</taxon>
        <taxon>Taphrinomycotina</taxon>
        <taxon>Schizosaccharomycetes</taxon>
        <taxon>Schizosaccharomycetales</taxon>
        <taxon>Schizosaccharomycetaceae</taxon>
        <taxon>Schizosaccharomyces</taxon>
    </lineage>
</organism>
<evidence type="ECO:0000313" key="2">
    <source>
        <dbReference type="EMBL" id="EEB09069.1"/>
    </source>
</evidence>